<organism evidence="1 2">
    <name type="scientific">Paraglaciecola chathamensis S18K6</name>
    <dbReference type="NCBI Taxonomy" id="1127672"/>
    <lineage>
        <taxon>Bacteria</taxon>
        <taxon>Pseudomonadati</taxon>
        <taxon>Pseudomonadota</taxon>
        <taxon>Gammaproteobacteria</taxon>
        <taxon>Alteromonadales</taxon>
        <taxon>Alteromonadaceae</taxon>
        <taxon>Paraglaciecola</taxon>
    </lineage>
</organism>
<dbReference type="Proteomes" id="UP000006320">
    <property type="component" value="Unassembled WGS sequence"/>
</dbReference>
<reference evidence="1 2" key="1">
    <citation type="journal article" date="2017" name="Antonie Van Leeuwenhoek">
        <title>Rhizobium rhizosphaerae sp. nov., a novel species isolated from rice rhizosphere.</title>
        <authorList>
            <person name="Zhao J.J."/>
            <person name="Zhang J."/>
            <person name="Zhang R.J."/>
            <person name="Zhang C.W."/>
            <person name="Yin H.Q."/>
            <person name="Zhang X.X."/>
        </authorList>
    </citation>
    <scope>NUCLEOTIDE SEQUENCE [LARGE SCALE GENOMIC DNA]</scope>
    <source>
        <strain evidence="1 2">S18K6</strain>
    </source>
</reference>
<evidence type="ECO:0000313" key="2">
    <source>
        <dbReference type="Proteomes" id="UP000006320"/>
    </source>
</evidence>
<sequence length="46" mass="5443">MIQSRIHFLNNIRFARRSIEAKKTCNTAHTVNSLLFLFNKQKLPKN</sequence>
<evidence type="ECO:0008006" key="3">
    <source>
        <dbReference type="Google" id="ProtNLM"/>
    </source>
</evidence>
<evidence type="ECO:0000313" key="1">
    <source>
        <dbReference type="EMBL" id="GAC09475.1"/>
    </source>
</evidence>
<name>A0AAV3UWT8_9ALTE</name>
<accession>A0AAV3UWT8</accession>
<proteinExistence type="predicted"/>
<comment type="caution">
    <text evidence="1">The sequence shown here is derived from an EMBL/GenBank/DDBJ whole genome shotgun (WGS) entry which is preliminary data.</text>
</comment>
<dbReference type="AlphaFoldDB" id="A0AAV3UWT8"/>
<gene>
    <name evidence="1" type="ORF">GCHA_1521</name>
</gene>
<dbReference type="EMBL" id="BAEM01000022">
    <property type="protein sequence ID" value="GAC09475.1"/>
    <property type="molecule type" value="Genomic_DNA"/>
</dbReference>
<protein>
    <recommendedName>
        <fullName evidence="3">Transposase</fullName>
    </recommendedName>
</protein>